<evidence type="ECO:0000256" key="1">
    <source>
        <dbReference type="ARBA" id="ARBA00004141"/>
    </source>
</evidence>
<dbReference type="GO" id="GO:0000271">
    <property type="term" value="P:polysaccharide biosynthetic process"/>
    <property type="evidence" value="ECO:0007669"/>
    <property type="project" value="InterPro"/>
</dbReference>
<organism evidence="7 8">
    <name type="scientific">Kaistia hirudinis</name>
    <dbReference type="NCBI Taxonomy" id="1293440"/>
    <lineage>
        <taxon>Bacteria</taxon>
        <taxon>Pseudomonadati</taxon>
        <taxon>Pseudomonadota</taxon>
        <taxon>Alphaproteobacteria</taxon>
        <taxon>Hyphomicrobiales</taxon>
        <taxon>Kaistiaceae</taxon>
        <taxon>Kaistia</taxon>
    </lineage>
</organism>
<evidence type="ECO:0000313" key="8">
    <source>
        <dbReference type="Proteomes" id="UP000553963"/>
    </source>
</evidence>
<feature type="transmembrane region" description="Helical" evidence="5">
    <location>
        <begin position="41"/>
        <end position="63"/>
    </location>
</feature>
<comment type="subcellular location">
    <subcellularLocation>
        <location evidence="1">Membrane</location>
        <topology evidence="1">Multi-pass membrane protein</topology>
    </subcellularLocation>
</comment>
<sequence>MIAFVRRWVRALRFVIVSAMGAGIDFLGTTTALYFGAALPIALAAGWSAGLGIGYLAQAFWTFGVRPTWRSFLQFALNCAFLLPVRYVVVTVAALVTPAGFYWDCGRIFVAMCVTLVLNYYISRTFIFRARQDGRQP</sequence>
<reference evidence="7 8" key="1">
    <citation type="submission" date="2020-08" db="EMBL/GenBank/DDBJ databases">
        <title>Genomic Encyclopedia of Type Strains, Phase IV (KMG-IV): sequencing the most valuable type-strain genomes for metagenomic binning, comparative biology and taxonomic classification.</title>
        <authorList>
            <person name="Goeker M."/>
        </authorList>
    </citation>
    <scope>NUCLEOTIDE SEQUENCE [LARGE SCALE GENOMIC DNA]</scope>
    <source>
        <strain evidence="7 8">DSM 25966</strain>
    </source>
</reference>
<accession>A0A840AMN5</accession>
<keyword evidence="8" id="KW-1185">Reference proteome</keyword>
<evidence type="ECO:0000256" key="5">
    <source>
        <dbReference type="SAM" id="Phobius"/>
    </source>
</evidence>
<dbReference type="Proteomes" id="UP000553963">
    <property type="component" value="Unassembled WGS sequence"/>
</dbReference>
<keyword evidence="4 5" id="KW-0472">Membrane</keyword>
<dbReference type="GO" id="GO:0016020">
    <property type="term" value="C:membrane"/>
    <property type="evidence" value="ECO:0007669"/>
    <property type="project" value="UniProtKB-SubCell"/>
</dbReference>
<gene>
    <name evidence="7" type="ORF">GGR25_000715</name>
</gene>
<evidence type="ECO:0000256" key="4">
    <source>
        <dbReference type="ARBA" id="ARBA00023136"/>
    </source>
</evidence>
<evidence type="ECO:0000313" key="7">
    <source>
        <dbReference type="EMBL" id="MBB3929696.1"/>
    </source>
</evidence>
<evidence type="ECO:0000259" key="6">
    <source>
        <dbReference type="Pfam" id="PF04138"/>
    </source>
</evidence>
<name>A0A840AMN5_9HYPH</name>
<feature type="transmembrane region" description="Helical" evidence="5">
    <location>
        <begin position="101"/>
        <end position="122"/>
    </location>
</feature>
<protein>
    <submittedName>
        <fullName evidence="7">Putative flippase GtrA</fullName>
    </submittedName>
</protein>
<evidence type="ECO:0000256" key="2">
    <source>
        <dbReference type="ARBA" id="ARBA00022692"/>
    </source>
</evidence>
<keyword evidence="2 5" id="KW-0812">Transmembrane</keyword>
<dbReference type="InterPro" id="IPR007267">
    <property type="entry name" value="GtrA_DPMS_TM"/>
</dbReference>
<dbReference type="Pfam" id="PF04138">
    <property type="entry name" value="GtrA_DPMS_TM"/>
    <property type="match status" value="1"/>
</dbReference>
<feature type="transmembrane region" description="Helical" evidence="5">
    <location>
        <begin position="12"/>
        <end position="35"/>
    </location>
</feature>
<dbReference type="EMBL" id="JACIDS010000001">
    <property type="protein sequence ID" value="MBB3929696.1"/>
    <property type="molecule type" value="Genomic_DNA"/>
</dbReference>
<proteinExistence type="predicted"/>
<feature type="transmembrane region" description="Helical" evidence="5">
    <location>
        <begin position="75"/>
        <end position="95"/>
    </location>
</feature>
<feature type="domain" description="GtrA/DPMS transmembrane" evidence="6">
    <location>
        <begin position="13"/>
        <end position="128"/>
    </location>
</feature>
<evidence type="ECO:0000256" key="3">
    <source>
        <dbReference type="ARBA" id="ARBA00022989"/>
    </source>
</evidence>
<dbReference type="RefSeq" id="WP_183397327.1">
    <property type="nucleotide sequence ID" value="NZ_JACIDS010000001.1"/>
</dbReference>
<keyword evidence="3 5" id="KW-1133">Transmembrane helix</keyword>
<dbReference type="AlphaFoldDB" id="A0A840AMN5"/>
<comment type="caution">
    <text evidence="7">The sequence shown here is derived from an EMBL/GenBank/DDBJ whole genome shotgun (WGS) entry which is preliminary data.</text>
</comment>